<dbReference type="InterPro" id="IPR035979">
    <property type="entry name" value="RBD_domain_sf"/>
</dbReference>
<feature type="compositionally biased region" description="Polar residues" evidence="1">
    <location>
        <begin position="53"/>
        <end position="67"/>
    </location>
</feature>
<feature type="region of interest" description="Disordered" evidence="1">
    <location>
        <begin position="926"/>
        <end position="981"/>
    </location>
</feature>
<evidence type="ECO:0000256" key="1">
    <source>
        <dbReference type="SAM" id="MobiDB-lite"/>
    </source>
</evidence>
<feature type="compositionally biased region" description="Low complexity" evidence="1">
    <location>
        <begin position="265"/>
        <end position="287"/>
    </location>
</feature>
<accession>A0A0M8NQ68</accession>
<gene>
    <name evidence="2" type="ORF">ACN38_g12074</name>
</gene>
<dbReference type="GO" id="GO:0003676">
    <property type="term" value="F:nucleic acid binding"/>
    <property type="evidence" value="ECO:0007669"/>
    <property type="project" value="InterPro"/>
</dbReference>
<feature type="region of interest" description="Disordered" evidence="1">
    <location>
        <begin position="264"/>
        <end position="287"/>
    </location>
</feature>
<dbReference type="OrthoDB" id="336240at2759"/>
<name>A0A0M8NQ68_9EURO</name>
<feature type="compositionally biased region" description="Polar residues" evidence="1">
    <location>
        <begin position="823"/>
        <end position="854"/>
    </location>
</feature>
<feature type="compositionally biased region" description="Basic and acidic residues" evidence="1">
    <location>
        <begin position="951"/>
        <end position="971"/>
    </location>
</feature>
<reference evidence="2 3" key="1">
    <citation type="submission" date="2015-08" db="EMBL/GenBank/DDBJ databases">
        <title>Genome sequencing of Penicillium nordicum.</title>
        <authorList>
            <person name="Nguyen H.D."/>
            <person name="Seifert K.A."/>
        </authorList>
    </citation>
    <scope>NUCLEOTIDE SEQUENCE [LARGE SCALE GENOMIC DNA]</scope>
    <source>
        <strain evidence="2 3">DAOMC 185683</strain>
    </source>
</reference>
<dbReference type="Proteomes" id="UP000037696">
    <property type="component" value="Unassembled WGS sequence"/>
</dbReference>
<feature type="region of interest" description="Disordered" evidence="1">
    <location>
        <begin position="1"/>
        <end position="237"/>
    </location>
</feature>
<evidence type="ECO:0000313" key="3">
    <source>
        <dbReference type="Proteomes" id="UP000037696"/>
    </source>
</evidence>
<dbReference type="InterPro" id="IPR012677">
    <property type="entry name" value="Nucleotide-bd_a/b_plait_sf"/>
</dbReference>
<dbReference type="EMBL" id="LHQQ01000350">
    <property type="protein sequence ID" value="KOS37136.1"/>
    <property type="molecule type" value="Genomic_DNA"/>
</dbReference>
<feature type="region of interest" description="Disordered" evidence="1">
    <location>
        <begin position="783"/>
        <end position="888"/>
    </location>
</feature>
<feature type="compositionally biased region" description="Pro residues" evidence="1">
    <location>
        <begin position="222"/>
        <end position="237"/>
    </location>
</feature>
<feature type="compositionally biased region" description="Basic and acidic residues" evidence="1">
    <location>
        <begin position="33"/>
        <end position="51"/>
    </location>
</feature>
<evidence type="ECO:0000313" key="2">
    <source>
        <dbReference type="EMBL" id="KOS37136.1"/>
    </source>
</evidence>
<dbReference type="AlphaFoldDB" id="A0A0M8NQ68"/>
<evidence type="ECO:0008006" key="4">
    <source>
        <dbReference type="Google" id="ProtNLM"/>
    </source>
</evidence>
<feature type="compositionally biased region" description="Polar residues" evidence="1">
    <location>
        <begin position="133"/>
        <end position="146"/>
    </location>
</feature>
<organism evidence="2 3">
    <name type="scientific">Penicillium nordicum</name>
    <dbReference type="NCBI Taxonomy" id="229535"/>
    <lineage>
        <taxon>Eukaryota</taxon>
        <taxon>Fungi</taxon>
        <taxon>Dikarya</taxon>
        <taxon>Ascomycota</taxon>
        <taxon>Pezizomycotina</taxon>
        <taxon>Eurotiomycetes</taxon>
        <taxon>Eurotiomycetidae</taxon>
        <taxon>Eurotiales</taxon>
        <taxon>Aspergillaceae</taxon>
        <taxon>Penicillium</taxon>
    </lineage>
</organism>
<protein>
    <recommendedName>
        <fullName evidence="4">RRM domain-containing protein</fullName>
    </recommendedName>
</protein>
<keyword evidence="3" id="KW-1185">Reference proteome</keyword>
<sequence>MSEQTDQPGRMPGHDELLPAAIIRLDQQGLGDADTREEPRTVSDSKSREHTPSGVTSSPVRDSTSDSALDPQDLPAEEPQTVTDSKSREHTPSGVTFSPVRDSTSDSALDPQDLPAEEPQTVTDSKSREHTPSGVTFSPVRDSTSDFALDPQDPPAEEPQTVTDSKSREHTPCGVTSSPVRDSASDSALDPQNPSNASSQAPAEVFTEVSAEVPAYSSHPPISHPQPTYPPPPYPEPSYPPPSYPPPFYHPPFYHPPSFHPLPSHPSISSTPSISSHSYHDSSSSCSTIRPPLRNIIDLTPGYYSGSFAFVPQVYPHYGFQPQVYPHSGFQPQVHPHSAFQPQFNQYPFETTHQLFGHNPVDFAGQFNFVPPDVFTFNHHTYNTTNMGWPFDLSGVPNMGEFERFEKASIEELLQPSSIPFASVTEMRPAAREGVVMVSNIPYSVTRQEVASFLGRSATLLPSTQGCPIHIIMERSTGKTMDCYVEFATVKDAQDTVDRINRTYDAGSAPRMGSRHVDLELSTPAKLLKATFPRAKCISWEDGNPVQLVNKDPWSTGFDGFLTDEELFCLTRHAEQPHRSAFANKVPQRAYESFVSTIWKFPWHATHLYTVHHRNALFKTLGALIRALSERIQKTNTVGLDFRLLHELVHAGISCPAFNPRMKYCFAWWSNYQGAIESLDHDWCLYFPFDTLTYVPGHTTATYQYYAYVMSHGSVLRTENDGLPNKHTLPELERIFGRVWFEWDNDVARKKVFKDAIIYDASVLRKFIITGFQQLHRRQSSVSTIGTAPDSSPTQSIASVDSQRTISVSHNPSVKGPAYGESSIVSASSNMPSSFPEHGNTSNVPGNPHGSSQRLDADRVLSDTTPTHRPHASIPPYRPPHQRPADSTTLHNQSVNWRMPQTQEAHAAGSTQSQAVVQSVYRAPHPTAHNVRSSSDPFGPVPSTAASGHRSRSDATRLSNIDRRAFDELRAAGHGPRPAKK</sequence>
<proteinExistence type="predicted"/>
<dbReference type="STRING" id="229535.A0A0M8NQ68"/>
<dbReference type="SUPFAM" id="SSF54928">
    <property type="entry name" value="RNA-binding domain, RBD"/>
    <property type="match status" value="1"/>
</dbReference>
<dbReference type="Gene3D" id="3.30.70.330">
    <property type="match status" value="1"/>
</dbReference>
<feature type="compositionally biased region" description="Polar residues" evidence="1">
    <location>
        <begin position="93"/>
        <end position="107"/>
    </location>
</feature>
<comment type="caution">
    <text evidence="2">The sequence shown here is derived from an EMBL/GenBank/DDBJ whole genome shotgun (WGS) entry which is preliminary data.</text>
</comment>
<feature type="compositionally biased region" description="Polar residues" evidence="1">
    <location>
        <begin position="783"/>
        <end position="812"/>
    </location>
</feature>
<feature type="compositionally biased region" description="Polar residues" evidence="1">
    <location>
        <begin position="190"/>
        <end position="201"/>
    </location>
</feature>